<dbReference type="OrthoDB" id="3918601at2759"/>
<comment type="caution">
    <text evidence="4">The sequence shown here is derived from an EMBL/GenBank/DDBJ whole genome shotgun (WGS) entry which is preliminary data.</text>
</comment>
<evidence type="ECO:0000259" key="3">
    <source>
        <dbReference type="Pfam" id="PF20684"/>
    </source>
</evidence>
<evidence type="ECO:0000256" key="2">
    <source>
        <dbReference type="SAM" id="Phobius"/>
    </source>
</evidence>
<protein>
    <recommendedName>
        <fullName evidence="3">Rhodopsin domain-containing protein</fullName>
    </recommendedName>
</protein>
<organism evidence="4 5">
    <name type="scientific">Letharia columbiana</name>
    <dbReference type="NCBI Taxonomy" id="112416"/>
    <lineage>
        <taxon>Eukaryota</taxon>
        <taxon>Fungi</taxon>
        <taxon>Dikarya</taxon>
        <taxon>Ascomycota</taxon>
        <taxon>Pezizomycotina</taxon>
        <taxon>Lecanoromycetes</taxon>
        <taxon>OSLEUM clade</taxon>
        <taxon>Lecanoromycetidae</taxon>
        <taxon>Lecanorales</taxon>
        <taxon>Lecanorineae</taxon>
        <taxon>Parmeliaceae</taxon>
        <taxon>Letharia</taxon>
    </lineage>
</organism>
<feature type="transmembrane region" description="Helical" evidence="2">
    <location>
        <begin position="120"/>
        <end position="142"/>
    </location>
</feature>
<accession>A0A8H6FQ97</accession>
<name>A0A8H6FQ97_9LECA</name>
<dbReference type="EMBL" id="JACCJC010000045">
    <property type="protein sequence ID" value="KAF6232755.1"/>
    <property type="molecule type" value="Genomic_DNA"/>
</dbReference>
<dbReference type="Pfam" id="PF20684">
    <property type="entry name" value="Fung_rhodopsin"/>
    <property type="match status" value="1"/>
</dbReference>
<feature type="transmembrane region" description="Helical" evidence="2">
    <location>
        <begin position="42"/>
        <end position="67"/>
    </location>
</feature>
<proteinExistence type="predicted"/>
<feature type="compositionally biased region" description="Low complexity" evidence="1">
    <location>
        <begin position="289"/>
        <end position="303"/>
    </location>
</feature>
<keyword evidence="2" id="KW-1133">Transmembrane helix</keyword>
<sequence length="364" mass="39848">MGNENASTVQILTWFLIITSILGVGARGLTKAILVRSVSLDDYLITVALLFAIGQSVAVSVEAGHGYGSPSDPLSRSQATRNLKSEYAASLLYVASLGFAKASVVALVNTLTPIRSHRRATYGLAIFLFLWAIIGEIGTAFLCHLPRPWDYLEGHCSNDTIRRTWWNYFESTNIITDLALICLPIVVIWQIRISLSRKASVCSFFALRSTVIAASACKLVFWNNTQDLQKPGHNPWTVTLCTQIIQSLSIVSACFLYLKPFLDSVESGFIRSDDIRRRGTNEYHRHHTATTTGGSSTTGSAFSTKKHARTGSQSIGLVGVPHPRHITTVTANDPPDLDAGSQHSRTHIIKETRTFAVEGSANEQ</sequence>
<feature type="domain" description="Rhodopsin" evidence="3">
    <location>
        <begin position="27"/>
        <end position="262"/>
    </location>
</feature>
<evidence type="ECO:0000313" key="5">
    <source>
        <dbReference type="Proteomes" id="UP000578531"/>
    </source>
</evidence>
<feature type="transmembrane region" description="Helical" evidence="2">
    <location>
        <begin position="87"/>
        <end position="108"/>
    </location>
</feature>
<feature type="region of interest" description="Disordered" evidence="1">
    <location>
        <begin position="280"/>
        <end position="312"/>
    </location>
</feature>
<keyword evidence="2" id="KW-0812">Transmembrane</keyword>
<keyword evidence="2" id="KW-0472">Membrane</keyword>
<keyword evidence="5" id="KW-1185">Reference proteome</keyword>
<dbReference type="InterPro" id="IPR049326">
    <property type="entry name" value="Rhodopsin_dom_fungi"/>
</dbReference>
<dbReference type="PANTHER" id="PTHR38794:SF1">
    <property type="entry name" value="INTEGRAL MEMBRANE PROTEIN"/>
    <property type="match status" value="1"/>
</dbReference>
<evidence type="ECO:0000313" key="4">
    <source>
        <dbReference type="EMBL" id="KAF6232755.1"/>
    </source>
</evidence>
<dbReference type="Proteomes" id="UP000578531">
    <property type="component" value="Unassembled WGS sequence"/>
</dbReference>
<reference evidence="4 5" key="1">
    <citation type="journal article" date="2020" name="Genomics">
        <title>Complete, high-quality genomes from long-read metagenomic sequencing of two wolf lichen thalli reveals enigmatic genome architecture.</title>
        <authorList>
            <person name="McKenzie S.K."/>
            <person name="Walston R.F."/>
            <person name="Allen J.L."/>
        </authorList>
    </citation>
    <scope>NUCLEOTIDE SEQUENCE [LARGE SCALE GENOMIC DNA]</scope>
    <source>
        <strain evidence="4">WasteWater2</strain>
    </source>
</reference>
<feature type="transmembrane region" description="Helical" evidence="2">
    <location>
        <begin position="12"/>
        <end position="30"/>
    </location>
</feature>
<dbReference type="GeneID" id="59290623"/>
<dbReference type="RefSeq" id="XP_037162181.1">
    <property type="nucleotide sequence ID" value="XM_037310865.1"/>
</dbReference>
<dbReference type="PANTHER" id="PTHR38794">
    <property type="entry name" value="INTEGRAL MEMBRANE PROTEIN"/>
    <property type="match status" value="1"/>
</dbReference>
<gene>
    <name evidence="4" type="ORF">HO173_008969</name>
</gene>
<dbReference type="AlphaFoldDB" id="A0A8H6FQ97"/>
<feature type="transmembrane region" description="Helical" evidence="2">
    <location>
        <begin position="174"/>
        <end position="193"/>
    </location>
</feature>
<evidence type="ECO:0000256" key="1">
    <source>
        <dbReference type="SAM" id="MobiDB-lite"/>
    </source>
</evidence>